<name>A0A919UF10_9ACTN</name>
<organism evidence="1 2">
    <name type="scientific">Dactylosporangium siamense</name>
    <dbReference type="NCBI Taxonomy" id="685454"/>
    <lineage>
        <taxon>Bacteria</taxon>
        <taxon>Bacillati</taxon>
        <taxon>Actinomycetota</taxon>
        <taxon>Actinomycetes</taxon>
        <taxon>Micromonosporales</taxon>
        <taxon>Micromonosporaceae</taxon>
        <taxon>Dactylosporangium</taxon>
    </lineage>
</organism>
<dbReference type="AlphaFoldDB" id="A0A919UF10"/>
<protein>
    <submittedName>
        <fullName evidence="1">Uncharacterized protein</fullName>
    </submittedName>
</protein>
<evidence type="ECO:0000313" key="1">
    <source>
        <dbReference type="EMBL" id="GIG53019.1"/>
    </source>
</evidence>
<dbReference type="Proteomes" id="UP000660611">
    <property type="component" value="Unassembled WGS sequence"/>
</dbReference>
<reference evidence="1" key="1">
    <citation type="submission" date="2021-01" db="EMBL/GenBank/DDBJ databases">
        <title>Whole genome shotgun sequence of Dactylosporangium siamense NBRC 106093.</title>
        <authorList>
            <person name="Komaki H."/>
            <person name="Tamura T."/>
        </authorList>
    </citation>
    <scope>NUCLEOTIDE SEQUENCE</scope>
    <source>
        <strain evidence="1">NBRC 106093</strain>
    </source>
</reference>
<keyword evidence="2" id="KW-1185">Reference proteome</keyword>
<proteinExistence type="predicted"/>
<comment type="caution">
    <text evidence="1">The sequence shown here is derived from an EMBL/GenBank/DDBJ whole genome shotgun (WGS) entry which is preliminary data.</text>
</comment>
<accession>A0A919UF10</accession>
<gene>
    <name evidence="1" type="ORF">Dsi01nite_110600</name>
</gene>
<dbReference type="EMBL" id="BONQ01000207">
    <property type="protein sequence ID" value="GIG53019.1"/>
    <property type="molecule type" value="Genomic_DNA"/>
</dbReference>
<sequence>MVVPVETSLTAAVDALRRSGLEPVIRQAPRQWSASPVEPGAWVRMPGDEAYAVVTVADIRPGEQVGDWEPVRTLPDPTAVLGFAAAFYERRPDADTQPLEHGDPVAVASGQFHSVFPEDVVAAVEDWAQWEATWSVIPAGEPAARRRARLQRLARSKVAGGDIPVDVALDPMLLSMLSDQQAEDLDETIAGLFLPGIRWWFPRDRTGGRLAGRTQVLLREVVPPASPAGKGIWLVVGTAPGGGLRAGLARVVGKSTYHRWDRMPQYWHAPATDVEELWGVDRLRTGLVAAAVDALLTGRALDALDLCGVSTDRATARVLQGLPESFRLREWTDKWTTNATGLMTNAAPWRWSAALVRGQRPRRLETLGGFGASRRPGLFLGSAGGTPHLTFAQSGSPLVAPRAEWERDLDYDLVSLGLITPDQIPLRGR</sequence>
<evidence type="ECO:0000313" key="2">
    <source>
        <dbReference type="Proteomes" id="UP000660611"/>
    </source>
</evidence>